<keyword evidence="12" id="KW-0175">Coiled coil</keyword>
<dbReference type="GO" id="GO:0061630">
    <property type="term" value="F:ubiquitin protein ligase activity"/>
    <property type="evidence" value="ECO:0007669"/>
    <property type="project" value="UniProtKB-EC"/>
</dbReference>
<name>A0A1E1VXA5_PECGO</name>
<feature type="domain" description="RING-type" evidence="14">
    <location>
        <begin position="27"/>
        <end position="66"/>
    </location>
</feature>
<dbReference type="PROSITE" id="PS50089">
    <property type="entry name" value="ZF_RING_2"/>
    <property type="match status" value="1"/>
</dbReference>
<protein>
    <recommendedName>
        <fullName evidence="3">RING-type E3 ubiquitin transferase</fullName>
        <ecNumber evidence="3">2.3.2.27</ecNumber>
    </recommendedName>
</protein>
<sequence length="704" mass="80398">AKSKKRLCKLENKLLKLEKLELKDVVCSICQSILIEPVTLPCFHYFCQRCFNGSIENNALCCPLCRLRIGSWLRTATKQNNLVNIELWNVIKSKFSNEVDIKLKGDDIDLPEEFTEIPIHRLSAPGEIRSEYEAELERLRTERLQQEKKHFEETELLIKKIQEEEREAQKKYIERLKQDEFLAKQIQNQDSKHPTQKTRRRHIVKTVNAKRATMDGYLAKIQAPVPEIQDKINHGEGDARVGYTEKSKQEEQLTKKNPKQESKLSEQRSQRRQSVKPVNPIKPRLKAPTIEDFLTKTPGSSITEDTESSILTDDQTSKGGNSSRSAVSCSPSSKHSPEVVPSYGKMIKNFIDKKIKSGTSLWNKENGDKEMKEDQQDSPKLDVAAEDIKQKKTVIKSLLVSLPLPNSGILQHKTNVPYNRNLETDSVDSMHQELCFFKPIEKTSPTRLKINKNLPVRVPCVRAELEPCPPPPRENAPSRAQYIEGLCRLRRLSLAHNMPSAFVVALNILKIKKENAMQSDRNTRQGVKRTVSNNTSTLPIKRIAPNKKPVNRVPNNTARNSDVNLRRTRSMGSIAKDENETTPKKANIQERKVNSERKPLLRSSTKKLSAKKELETSPLISKTINNNKVNLAVKNLSSPLKNCDVTEIVQEQLRIEKIIEQEKKDLELARQMDAELNGRRLRRAPGKRQVTLNYALRPAKKMKA</sequence>
<feature type="compositionally biased region" description="Polar residues" evidence="13">
    <location>
        <begin position="297"/>
        <end position="321"/>
    </location>
</feature>
<keyword evidence="4" id="KW-0808">Transferase</keyword>
<evidence type="ECO:0000256" key="4">
    <source>
        <dbReference type="ARBA" id="ARBA00022679"/>
    </source>
</evidence>
<evidence type="ECO:0000256" key="13">
    <source>
        <dbReference type="SAM" id="MobiDB-lite"/>
    </source>
</evidence>
<evidence type="ECO:0000256" key="10">
    <source>
        <dbReference type="ARBA" id="ARBA00023242"/>
    </source>
</evidence>
<evidence type="ECO:0000256" key="1">
    <source>
        <dbReference type="ARBA" id="ARBA00000900"/>
    </source>
</evidence>
<feature type="compositionally biased region" description="Basic and acidic residues" evidence="13">
    <location>
        <begin position="243"/>
        <end position="269"/>
    </location>
</feature>
<dbReference type="SUPFAM" id="SSF57850">
    <property type="entry name" value="RING/U-box"/>
    <property type="match status" value="1"/>
</dbReference>
<dbReference type="InterPro" id="IPR001841">
    <property type="entry name" value="Znf_RING"/>
</dbReference>
<dbReference type="InterPro" id="IPR013083">
    <property type="entry name" value="Znf_RING/FYVE/PHD"/>
</dbReference>
<feature type="compositionally biased region" description="Basic and acidic residues" evidence="13">
    <location>
        <begin position="365"/>
        <end position="380"/>
    </location>
</feature>
<dbReference type="AlphaFoldDB" id="A0A1E1VXA5"/>
<keyword evidence="10" id="KW-0539">Nucleus</keyword>
<dbReference type="GO" id="GO:0005634">
    <property type="term" value="C:nucleus"/>
    <property type="evidence" value="ECO:0007669"/>
    <property type="project" value="UniProtKB-SubCell"/>
</dbReference>
<keyword evidence="5" id="KW-0479">Metal-binding</keyword>
<reference evidence="15" key="1">
    <citation type="submission" date="2015-09" db="EMBL/GenBank/DDBJ databases">
        <title>De novo assembly of Pectinophora gossypiella (Pink Bollworm) gut transcriptome.</title>
        <authorList>
            <person name="Tassone E.E."/>
        </authorList>
    </citation>
    <scope>NUCLEOTIDE SEQUENCE</scope>
</reference>
<dbReference type="OrthoDB" id="426657at2759"/>
<feature type="coiled-coil region" evidence="12">
    <location>
        <begin position="129"/>
        <end position="179"/>
    </location>
</feature>
<dbReference type="SMART" id="SM00184">
    <property type="entry name" value="RING"/>
    <property type="match status" value="1"/>
</dbReference>
<dbReference type="CDD" id="cd16550">
    <property type="entry name" value="RING-HC_RNF168"/>
    <property type="match status" value="1"/>
</dbReference>
<organism evidence="15">
    <name type="scientific">Pectinophora gossypiella</name>
    <name type="common">Cotton pink bollworm</name>
    <name type="synonym">Depressaria gossypiella</name>
    <dbReference type="NCBI Taxonomy" id="13191"/>
    <lineage>
        <taxon>Eukaryota</taxon>
        <taxon>Metazoa</taxon>
        <taxon>Ecdysozoa</taxon>
        <taxon>Arthropoda</taxon>
        <taxon>Hexapoda</taxon>
        <taxon>Insecta</taxon>
        <taxon>Pterygota</taxon>
        <taxon>Neoptera</taxon>
        <taxon>Endopterygota</taxon>
        <taxon>Lepidoptera</taxon>
        <taxon>Glossata</taxon>
        <taxon>Ditrysia</taxon>
        <taxon>Gelechioidea</taxon>
        <taxon>Gelechiidae</taxon>
        <taxon>Apatetrinae</taxon>
        <taxon>Pectinophora</taxon>
    </lineage>
</organism>
<keyword evidence="7 11" id="KW-0863">Zinc-finger</keyword>
<dbReference type="GO" id="GO:0031491">
    <property type="term" value="F:nucleosome binding"/>
    <property type="evidence" value="ECO:0007669"/>
    <property type="project" value="TreeGrafter"/>
</dbReference>
<feature type="region of interest" description="Disordered" evidence="13">
    <location>
        <begin position="576"/>
        <end position="609"/>
    </location>
</feature>
<dbReference type="CDD" id="cd22249">
    <property type="entry name" value="UDM1_RNF168_RNF169-like"/>
    <property type="match status" value="1"/>
</dbReference>
<evidence type="ECO:0000256" key="8">
    <source>
        <dbReference type="ARBA" id="ARBA00022786"/>
    </source>
</evidence>
<feature type="compositionally biased region" description="Low complexity" evidence="13">
    <location>
        <begin position="322"/>
        <end position="333"/>
    </location>
</feature>
<evidence type="ECO:0000259" key="14">
    <source>
        <dbReference type="PROSITE" id="PS50089"/>
    </source>
</evidence>
<evidence type="ECO:0000256" key="12">
    <source>
        <dbReference type="SAM" id="Coils"/>
    </source>
</evidence>
<dbReference type="Gene3D" id="3.30.40.10">
    <property type="entry name" value="Zinc/RING finger domain, C3HC4 (zinc finger)"/>
    <property type="match status" value="1"/>
</dbReference>
<evidence type="ECO:0000313" key="15">
    <source>
        <dbReference type="EMBL" id="JAT79332.1"/>
    </source>
</evidence>
<comment type="catalytic activity">
    <reaction evidence="1">
        <text>S-ubiquitinyl-[E2 ubiquitin-conjugating enzyme]-L-cysteine + [acceptor protein]-L-lysine = [E2 ubiquitin-conjugating enzyme]-L-cysteine + N(6)-ubiquitinyl-[acceptor protein]-L-lysine.</text>
        <dbReference type="EC" id="2.3.2.27"/>
    </reaction>
</comment>
<evidence type="ECO:0000256" key="5">
    <source>
        <dbReference type="ARBA" id="ARBA00022723"/>
    </source>
</evidence>
<gene>
    <name evidence="15" type="ORF">g.11316</name>
</gene>
<dbReference type="EMBL" id="GDQN01011722">
    <property type="protein sequence ID" value="JAT79332.1"/>
    <property type="molecule type" value="Transcribed_RNA"/>
</dbReference>
<proteinExistence type="predicted"/>
<evidence type="ECO:0000256" key="7">
    <source>
        <dbReference type="ARBA" id="ARBA00022771"/>
    </source>
</evidence>
<keyword evidence="9" id="KW-0862">Zinc</keyword>
<comment type="subcellular location">
    <subcellularLocation>
        <location evidence="2">Nucleus</location>
    </subcellularLocation>
</comment>
<keyword evidence="6" id="KW-0227">DNA damage</keyword>
<evidence type="ECO:0000256" key="9">
    <source>
        <dbReference type="ARBA" id="ARBA00022833"/>
    </source>
</evidence>
<dbReference type="EC" id="2.3.2.27" evidence="3"/>
<dbReference type="GO" id="GO:0035861">
    <property type="term" value="C:site of double-strand break"/>
    <property type="evidence" value="ECO:0007669"/>
    <property type="project" value="TreeGrafter"/>
</dbReference>
<evidence type="ECO:0000256" key="11">
    <source>
        <dbReference type="PROSITE-ProRule" id="PRU00175"/>
    </source>
</evidence>
<evidence type="ECO:0000256" key="6">
    <source>
        <dbReference type="ARBA" id="ARBA00022763"/>
    </source>
</evidence>
<dbReference type="Pfam" id="PF00097">
    <property type="entry name" value="zf-C3HC4"/>
    <property type="match status" value="1"/>
</dbReference>
<dbReference type="InterPro" id="IPR018957">
    <property type="entry name" value="Znf_C3HC4_RING-type"/>
</dbReference>
<dbReference type="PANTHER" id="PTHR23328:SF0">
    <property type="entry name" value="RING-TYPE DOMAIN-CONTAINING PROTEIN"/>
    <property type="match status" value="1"/>
</dbReference>
<evidence type="ECO:0000256" key="2">
    <source>
        <dbReference type="ARBA" id="ARBA00004123"/>
    </source>
</evidence>
<dbReference type="PANTHER" id="PTHR23328">
    <property type="entry name" value="RING-TYPE DOMAIN-CONTAINING PROTEIN"/>
    <property type="match status" value="1"/>
</dbReference>
<dbReference type="GO" id="GO:0006302">
    <property type="term" value="P:double-strand break repair"/>
    <property type="evidence" value="ECO:0007669"/>
    <property type="project" value="TreeGrafter"/>
</dbReference>
<accession>A0A1E1VXA5</accession>
<dbReference type="GO" id="GO:0008270">
    <property type="term" value="F:zinc ion binding"/>
    <property type="evidence" value="ECO:0007669"/>
    <property type="project" value="UniProtKB-KW"/>
</dbReference>
<evidence type="ECO:0000256" key="3">
    <source>
        <dbReference type="ARBA" id="ARBA00012483"/>
    </source>
</evidence>
<feature type="region of interest" description="Disordered" evidence="13">
    <location>
        <begin position="243"/>
        <end position="339"/>
    </location>
</feature>
<keyword evidence="8" id="KW-0833">Ubl conjugation pathway</keyword>
<feature type="non-terminal residue" evidence="15">
    <location>
        <position position="1"/>
    </location>
</feature>
<feature type="region of interest" description="Disordered" evidence="13">
    <location>
        <begin position="360"/>
        <end position="380"/>
    </location>
</feature>
<dbReference type="InterPro" id="IPR051657">
    <property type="entry name" value="RNF168/RNF169_E3_ubiq-ligase"/>
</dbReference>
<feature type="compositionally biased region" description="Basic and acidic residues" evidence="13">
    <location>
        <begin position="576"/>
        <end position="599"/>
    </location>
</feature>